<proteinExistence type="predicted"/>
<evidence type="ECO:0000313" key="3">
    <source>
        <dbReference type="EMBL" id="KKS97471.1"/>
    </source>
</evidence>
<comment type="caution">
    <text evidence="3">The sequence shown here is derived from an EMBL/GenBank/DDBJ whole genome shotgun (WGS) entry which is preliminary data.</text>
</comment>
<keyword evidence="2" id="KW-0812">Transmembrane</keyword>
<dbReference type="STRING" id="1618578.UV74_C0013G0593"/>
<evidence type="ECO:0000256" key="2">
    <source>
        <dbReference type="SAM" id="Phobius"/>
    </source>
</evidence>
<dbReference type="EMBL" id="LCFQ01000013">
    <property type="protein sequence ID" value="KKS97471.1"/>
    <property type="molecule type" value="Genomic_DNA"/>
</dbReference>
<evidence type="ECO:0000313" key="4">
    <source>
        <dbReference type="Proteomes" id="UP000034090"/>
    </source>
</evidence>
<protein>
    <submittedName>
        <fullName evidence="3">Transcriptional regulator</fullName>
    </submittedName>
</protein>
<evidence type="ECO:0000256" key="1">
    <source>
        <dbReference type="SAM" id="MobiDB-lite"/>
    </source>
</evidence>
<keyword evidence="2" id="KW-1133">Transmembrane helix</keyword>
<feature type="transmembrane region" description="Helical" evidence="2">
    <location>
        <begin position="60"/>
        <end position="83"/>
    </location>
</feature>
<dbReference type="Proteomes" id="UP000034090">
    <property type="component" value="Unassembled WGS sequence"/>
</dbReference>
<reference evidence="3 4" key="1">
    <citation type="journal article" date="2015" name="Nature">
        <title>rRNA introns, odd ribosomes, and small enigmatic genomes across a large radiation of phyla.</title>
        <authorList>
            <person name="Brown C.T."/>
            <person name="Hug L.A."/>
            <person name="Thomas B.C."/>
            <person name="Sharon I."/>
            <person name="Castelle C.J."/>
            <person name="Singh A."/>
            <person name="Wilkins M.J."/>
            <person name="Williams K.H."/>
            <person name="Banfield J.F."/>
        </authorList>
    </citation>
    <scope>NUCLEOTIDE SEQUENCE [LARGE SCALE GENOMIC DNA]</scope>
</reference>
<gene>
    <name evidence="3" type="ORF">UV74_C0013G0593</name>
</gene>
<keyword evidence="2" id="KW-0472">Membrane</keyword>
<name>A0A0G1FR09_9BACT</name>
<feature type="region of interest" description="Disordered" evidence="1">
    <location>
        <begin position="90"/>
        <end position="111"/>
    </location>
</feature>
<sequence length="217" mass="23077">MPASEKSKSPKPRVRRVIEEVASPQTIAPAELVSSPSGVSMEDEHEPVVEPRKKGMNFKLVFMITILTALVVGFILGGVYVYFTGVRLASEPEKTPSPTPESTVVPTPTPEAKEEVDLTKYEVSILNGSGKIGEAGKAQDLLEAVDLVIKYTGNAASFNFEKTKIEAKKGVPTSVTDLAVSALKDTYDVDSKIGTLASTKEYDIVVTVGSSSAVSGE</sequence>
<accession>A0A0G1FR09</accession>
<organism evidence="3 4">
    <name type="scientific">Candidatus Woesebacteria bacterium GW2011_GWB1_43_14</name>
    <dbReference type="NCBI Taxonomy" id="1618578"/>
    <lineage>
        <taxon>Bacteria</taxon>
        <taxon>Candidatus Woeseibacteriota</taxon>
    </lineage>
</organism>
<dbReference type="AlphaFoldDB" id="A0A0G1FR09"/>
<dbReference type="Gene3D" id="3.30.70.2390">
    <property type="match status" value="1"/>
</dbReference>